<organism evidence="7 8">
    <name type="scientific">Gonium pectorale</name>
    <name type="common">Green alga</name>
    <dbReference type="NCBI Taxonomy" id="33097"/>
    <lineage>
        <taxon>Eukaryota</taxon>
        <taxon>Viridiplantae</taxon>
        <taxon>Chlorophyta</taxon>
        <taxon>core chlorophytes</taxon>
        <taxon>Chlorophyceae</taxon>
        <taxon>CS clade</taxon>
        <taxon>Chlamydomonadales</taxon>
        <taxon>Volvocaceae</taxon>
        <taxon>Gonium</taxon>
    </lineage>
</organism>
<feature type="binding site" evidence="5">
    <location>
        <position position="178"/>
    </location>
    <ligand>
        <name>Zn(2+)</name>
        <dbReference type="ChEBI" id="CHEBI:29105"/>
        <label>1</label>
    </ligand>
</feature>
<dbReference type="InterPro" id="IPR036971">
    <property type="entry name" value="PDEase_catalytic_dom_sf"/>
</dbReference>
<evidence type="ECO:0000313" key="7">
    <source>
        <dbReference type="EMBL" id="KXZ50000.1"/>
    </source>
</evidence>
<reference evidence="8" key="1">
    <citation type="journal article" date="2016" name="Nat. Commun.">
        <title>The Gonium pectorale genome demonstrates co-option of cell cycle regulation during the evolution of multicellularity.</title>
        <authorList>
            <person name="Hanschen E.R."/>
            <person name="Marriage T.N."/>
            <person name="Ferris P.J."/>
            <person name="Hamaji T."/>
            <person name="Toyoda A."/>
            <person name="Fujiyama A."/>
            <person name="Neme R."/>
            <person name="Noguchi H."/>
            <person name="Minakuchi Y."/>
            <person name="Suzuki M."/>
            <person name="Kawai-Toyooka H."/>
            <person name="Smith D.R."/>
            <person name="Sparks H."/>
            <person name="Anderson J."/>
            <person name="Bakaric R."/>
            <person name="Luria V."/>
            <person name="Karger A."/>
            <person name="Kirschner M.W."/>
            <person name="Durand P.M."/>
            <person name="Michod R.E."/>
            <person name="Nozaki H."/>
            <person name="Olson B.J."/>
        </authorList>
    </citation>
    <scope>NUCLEOTIDE SEQUENCE [LARGE SCALE GENOMIC DNA]</scope>
    <source>
        <strain evidence="8">NIES-2863</strain>
    </source>
</reference>
<dbReference type="EMBL" id="LSYV01000019">
    <property type="protein sequence ID" value="KXZ50000.1"/>
    <property type="molecule type" value="Genomic_DNA"/>
</dbReference>
<dbReference type="Proteomes" id="UP000075714">
    <property type="component" value="Unassembled WGS sequence"/>
</dbReference>
<dbReference type="GO" id="GO:0046872">
    <property type="term" value="F:metal ion binding"/>
    <property type="evidence" value="ECO:0007669"/>
    <property type="project" value="UniProtKB-KW"/>
</dbReference>
<dbReference type="GO" id="GO:0007165">
    <property type="term" value="P:signal transduction"/>
    <property type="evidence" value="ECO:0007669"/>
    <property type="project" value="InterPro"/>
</dbReference>
<keyword evidence="1 5" id="KW-0479">Metal-binding</keyword>
<feature type="binding site" evidence="5">
    <location>
        <position position="39"/>
    </location>
    <ligand>
        <name>Zn(2+)</name>
        <dbReference type="ChEBI" id="CHEBI:29105"/>
        <label>1</label>
    </ligand>
</feature>
<feature type="domain" description="PDEase" evidence="6">
    <location>
        <begin position="1"/>
        <end position="235"/>
    </location>
</feature>
<dbReference type="PROSITE" id="PS51845">
    <property type="entry name" value="PDEASE_I_2"/>
    <property type="match status" value="1"/>
</dbReference>
<comment type="caution">
    <text evidence="7">The sequence shown here is derived from an EMBL/GenBank/DDBJ whole genome shotgun (WGS) entry which is preliminary data.</text>
</comment>
<evidence type="ECO:0000313" key="8">
    <source>
        <dbReference type="Proteomes" id="UP000075714"/>
    </source>
</evidence>
<dbReference type="PROSITE" id="PS00126">
    <property type="entry name" value="PDEASE_I_1"/>
    <property type="match status" value="1"/>
</dbReference>
<feature type="binding site" evidence="5">
    <location>
        <position position="77"/>
    </location>
    <ligand>
        <name>Zn(2+)</name>
        <dbReference type="ChEBI" id="CHEBI:29105"/>
        <label>2</label>
    </ligand>
</feature>
<evidence type="ECO:0000256" key="3">
    <source>
        <dbReference type="PIRSR" id="PIRSR623088-1"/>
    </source>
</evidence>
<feature type="binding site" evidence="5">
    <location>
        <position position="77"/>
    </location>
    <ligand>
        <name>Zn(2+)</name>
        <dbReference type="ChEBI" id="CHEBI:29105"/>
        <label>1</label>
    </ligand>
</feature>
<dbReference type="Pfam" id="PF00233">
    <property type="entry name" value="PDEase_I"/>
    <property type="match status" value="2"/>
</dbReference>
<feature type="binding site" evidence="4">
    <location>
        <position position="178"/>
    </location>
    <ligand>
        <name>AMP</name>
        <dbReference type="ChEBI" id="CHEBI:456215"/>
    </ligand>
</feature>
<dbReference type="Gene3D" id="1.10.1300.10">
    <property type="entry name" value="3'5'-cyclic nucleotide phosphodiesterase, catalytic domain"/>
    <property type="match status" value="2"/>
</dbReference>
<dbReference type="PANTHER" id="PTHR11347">
    <property type="entry name" value="CYCLIC NUCLEOTIDE PHOSPHODIESTERASE"/>
    <property type="match status" value="1"/>
</dbReference>
<feature type="binding site" evidence="4">
    <location>
        <position position="77"/>
    </location>
    <ligand>
        <name>AMP</name>
        <dbReference type="ChEBI" id="CHEBI:456215"/>
    </ligand>
</feature>
<dbReference type="InterPro" id="IPR002073">
    <property type="entry name" value="PDEase_catalytic_dom"/>
</dbReference>
<dbReference type="STRING" id="33097.A0A150GKY1"/>
<dbReference type="GO" id="GO:0004114">
    <property type="term" value="F:3',5'-cyclic-nucleotide phosphodiesterase activity"/>
    <property type="evidence" value="ECO:0007669"/>
    <property type="project" value="InterPro"/>
</dbReference>
<keyword evidence="8" id="KW-1185">Reference proteome</keyword>
<evidence type="ECO:0000256" key="4">
    <source>
        <dbReference type="PIRSR" id="PIRSR623088-2"/>
    </source>
</evidence>
<dbReference type="PRINTS" id="PR00387">
    <property type="entry name" value="PDIESTERASE1"/>
</dbReference>
<keyword evidence="2" id="KW-0378">Hydrolase</keyword>
<evidence type="ECO:0000256" key="1">
    <source>
        <dbReference type="ARBA" id="ARBA00022723"/>
    </source>
</evidence>
<dbReference type="SUPFAM" id="SSF109604">
    <property type="entry name" value="HD-domain/PDEase-like"/>
    <property type="match status" value="1"/>
</dbReference>
<accession>A0A150GKY1</accession>
<dbReference type="InterPro" id="IPR023088">
    <property type="entry name" value="PDEase"/>
</dbReference>
<proteinExistence type="predicted"/>
<protein>
    <recommendedName>
        <fullName evidence="6">PDEase domain-containing protein</fullName>
    </recommendedName>
</protein>
<sequence>MHREGLTKRFGMEPPRLARLLRALEAGYSPSNPYHNSAHAADVLRNLHVLLHGARLTEHYLDPLGLLAAYFAAIVHDYGHHGLTNDFLVATSHPLALRYNDRCPLESHHCAAAFSLIAERPDLDALAGLSRAQRAAFRKQVGCCGAPDVEAPAAPEAPVPRDDAERLLSLQVALKVADLGHLGAELEAHKRWLRCLEEEFFGQGDRERQLGLPISPLFDRSKQGVSKSQARLGLG</sequence>
<feature type="binding site" evidence="4">
    <location>
        <position position="229"/>
    </location>
    <ligand>
        <name>AMP</name>
        <dbReference type="ChEBI" id="CHEBI:456215"/>
    </ligand>
</feature>
<feature type="binding site" evidence="4">
    <location>
        <begin position="35"/>
        <end position="39"/>
    </location>
    <ligand>
        <name>AMP</name>
        <dbReference type="ChEBI" id="CHEBI:456215"/>
    </ligand>
</feature>
<gene>
    <name evidence="7" type="ORF">GPECTOR_18g155</name>
</gene>
<dbReference type="OrthoDB" id="536619at2759"/>
<feature type="active site" description="Proton donor" evidence="3">
    <location>
        <position position="35"/>
    </location>
</feature>
<evidence type="ECO:0000256" key="5">
    <source>
        <dbReference type="PIRSR" id="PIRSR623088-3"/>
    </source>
</evidence>
<dbReference type="AlphaFoldDB" id="A0A150GKY1"/>
<evidence type="ECO:0000259" key="6">
    <source>
        <dbReference type="PROSITE" id="PS51845"/>
    </source>
</evidence>
<evidence type="ECO:0000256" key="2">
    <source>
        <dbReference type="ARBA" id="ARBA00022801"/>
    </source>
</evidence>
<feature type="binding site" evidence="5">
    <location>
        <position position="76"/>
    </location>
    <ligand>
        <name>Zn(2+)</name>
        <dbReference type="ChEBI" id="CHEBI:29105"/>
        <label>1</label>
    </ligand>
</feature>
<dbReference type="InterPro" id="IPR023174">
    <property type="entry name" value="PDEase_CS"/>
</dbReference>
<name>A0A150GKY1_GONPE</name>